<evidence type="ECO:0000256" key="7">
    <source>
        <dbReference type="ARBA" id="ARBA00023157"/>
    </source>
</evidence>
<name>A0A7E4UYG7_PANRE</name>
<evidence type="ECO:0000256" key="5">
    <source>
        <dbReference type="ARBA" id="ARBA00022530"/>
    </source>
</evidence>
<keyword evidence="6 9" id="KW-0879">Wnt signaling pathway</keyword>
<keyword evidence="5" id="KW-0272">Extracellular matrix</keyword>
<evidence type="ECO:0000256" key="9">
    <source>
        <dbReference type="RuleBase" id="RU003500"/>
    </source>
</evidence>
<comment type="similarity">
    <text evidence="2 9">Belongs to the Wnt family.</text>
</comment>
<keyword evidence="4" id="KW-0964">Secreted</keyword>
<dbReference type="PANTHER" id="PTHR12027:SF114">
    <property type="entry name" value="PROTEIN MOM-2"/>
    <property type="match status" value="1"/>
</dbReference>
<evidence type="ECO:0000256" key="10">
    <source>
        <dbReference type="SAM" id="SignalP"/>
    </source>
</evidence>
<dbReference type="Proteomes" id="UP000492821">
    <property type="component" value="Unassembled WGS sequence"/>
</dbReference>
<dbReference type="CDD" id="cd13113">
    <property type="entry name" value="Wnt"/>
    <property type="match status" value="1"/>
</dbReference>
<feature type="signal peptide" evidence="10">
    <location>
        <begin position="1"/>
        <end position="17"/>
    </location>
</feature>
<dbReference type="GO" id="GO:0005615">
    <property type="term" value="C:extracellular space"/>
    <property type="evidence" value="ECO:0007669"/>
    <property type="project" value="TreeGrafter"/>
</dbReference>
<keyword evidence="10" id="KW-0732">Signal</keyword>
<dbReference type="InterPro" id="IPR005817">
    <property type="entry name" value="Wnt"/>
</dbReference>
<comment type="function">
    <text evidence="9">Ligand for members of the frizzled family of seven transmembrane receptors.</text>
</comment>
<dbReference type="WBParaSite" id="Pan_g14336.t1">
    <property type="protein sequence ID" value="Pan_g14336.t1"/>
    <property type="gene ID" value="Pan_g14336"/>
</dbReference>
<reference evidence="12" key="2">
    <citation type="submission" date="2020-10" db="UniProtKB">
        <authorList>
            <consortium name="WormBaseParasite"/>
        </authorList>
    </citation>
    <scope>IDENTIFICATION</scope>
</reference>
<evidence type="ECO:0000256" key="4">
    <source>
        <dbReference type="ARBA" id="ARBA00022525"/>
    </source>
</evidence>
<comment type="subcellular location">
    <subcellularLocation>
        <location evidence="1 9">Secreted</location>
        <location evidence="1 9">Extracellular space</location>
        <location evidence="1 9">Extracellular matrix</location>
    </subcellularLocation>
</comment>
<sequence>MFLKSLLFLSILTVGNAQNWWQLSHLSSTPTQPQPLDCDALPGLSPRQRELCYHNPDAMRAVIAGLRNALVECRSQFAGEHWNCSGNSGFGDTPSSVASKESAYVYAITAAGVSHAVAQACAKGLLPDCGCGEMPKEDYLKQLRTNAVDGVDYVWSGCSDNVKYGNSFGRRFIDSVEKRLQSEPRALMNLHNNRAGRKLLSKSMRKHCKCHGVSGSCVTKTCWETVPPFEDFAKALKEKYEEAHQVTVKPNSSDLMVRVDEFKTTVAGPRAGRYLDNHISAQDPRMRRAARNDLVFLENSPDFCNAASFKDMYVSSGRECDDEKHCQKLCCGRGWTSHYELKEEPCKCKFIWCCEVKCETCVRSVLRHFCR</sequence>
<dbReference type="GO" id="GO:0005125">
    <property type="term" value="F:cytokine activity"/>
    <property type="evidence" value="ECO:0007669"/>
    <property type="project" value="TreeGrafter"/>
</dbReference>
<evidence type="ECO:0000256" key="2">
    <source>
        <dbReference type="ARBA" id="ARBA00005683"/>
    </source>
</evidence>
<dbReference type="GO" id="GO:0030182">
    <property type="term" value="P:neuron differentiation"/>
    <property type="evidence" value="ECO:0007669"/>
    <property type="project" value="TreeGrafter"/>
</dbReference>
<dbReference type="Gene3D" id="3.30.2460.20">
    <property type="match status" value="1"/>
</dbReference>
<evidence type="ECO:0000256" key="6">
    <source>
        <dbReference type="ARBA" id="ARBA00022687"/>
    </source>
</evidence>
<dbReference type="Pfam" id="PF00110">
    <property type="entry name" value="wnt"/>
    <property type="match status" value="1"/>
</dbReference>
<evidence type="ECO:0000256" key="1">
    <source>
        <dbReference type="ARBA" id="ARBA00004498"/>
    </source>
</evidence>
<organism evidence="11 12">
    <name type="scientific">Panagrellus redivivus</name>
    <name type="common">Microworm</name>
    <dbReference type="NCBI Taxonomy" id="6233"/>
    <lineage>
        <taxon>Eukaryota</taxon>
        <taxon>Metazoa</taxon>
        <taxon>Ecdysozoa</taxon>
        <taxon>Nematoda</taxon>
        <taxon>Chromadorea</taxon>
        <taxon>Rhabditida</taxon>
        <taxon>Tylenchina</taxon>
        <taxon>Panagrolaimomorpha</taxon>
        <taxon>Panagrolaimoidea</taxon>
        <taxon>Panagrolaimidae</taxon>
        <taxon>Panagrellus</taxon>
    </lineage>
</organism>
<evidence type="ECO:0000313" key="12">
    <source>
        <dbReference type="WBParaSite" id="Pan_g14336.t1"/>
    </source>
</evidence>
<evidence type="ECO:0000313" key="11">
    <source>
        <dbReference type="Proteomes" id="UP000492821"/>
    </source>
</evidence>
<dbReference type="GO" id="GO:0045165">
    <property type="term" value="P:cell fate commitment"/>
    <property type="evidence" value="ECO:0007669"/>
    <property type="project" value="TreeGrafter"/>
</dbReference>
<keyword evidence="11" id="KW-1185">Reference proteome</keyword>
<dbReference type="PROSITE" id="PS00246">
    <property type="entry name" value="WNT1"/>
    <property type="match status" value="1"/>
</dbReference>
<evidence type="ECO:0000256" key="8">
    <source>
        <dbReference type="ARBA" id="ARBA00023288"/>
    </source>
</evidence>
<dbReference type="AlphaFoldDB" id="A0A7E4UYG7"/>
<keyword evidence="7" id="KW-1015">Disulfide bond</keyword>
<keyword evidence="8" id="KW-0449">Lipoprotein</keyword>
<evidence type="ECO:0000256" key="3">
    <source>
        <dbReference type="ARBA" id="ARBA00022473"/>
    </source>
</evidence>
<dbReference type="GO" id="GO:0060070">
    <property type="term" value="P:canonical Wnt signaling pathway"/>
    <property type="evidence" value="ECO:0007669"/>
    <property type="project" value="TreeGrafter"/>
</dbReference>
<protein>
    <recommendedName>
        <fullName evidence="9">Protein Wnt</fullName>
    </recommendedName>
</protein>
<dbReference type="InterPro" id="IPR018161">
    <property type="entry name" value="Wnt_CS"/>
</dbReference>
<keyword evidence="3 9" id="KW-0217">Developmental protein</keyword>
<dbReference type="InterPro" id="IPR043158">
    <property type="entry name" value="Wnt_C"/>
</dbReference>
<feature type="chain" id="PRO_5028825552" description="Protein Wnt" evidence="10">
    <location>
        <begin position="18"/>
        <end position="371"/>
    </location>
</feature>
<dbReference type="GO" id="GO:0005109">
    <property type="term" value="F:frizzled binding"/>
    <property type="evidence" value="ECO:0007669"/>
    <property type="project" value="TreeGrafter"/>
</dbReference>
<dbReference type="PANTHER" id="PTHR12027">
    <property type="entry name" value="WNT RELATED"/>
    <property type="match status" value="1"/>
</dbReference>
<dbReference type="SMART" id="SM00097">
    <property type="entry name" value="WNT1"/>
    <property type="match status" value="1"/>
</dbReference>
<dbReference type="PRINTS" id="PR01349">
    <property type="entry name" value="WNTPROTEIN"/>
</dbReference>
<proteinExistence type="inferred from homology"/>
<accession>A0A7E4UYG7</accession>
<reference evidence="11" key="1">
    <citation type="journal article" date="2013" name="Genetics">
        <title>The draft genome and transcriptome of Panagrellus redivivus are shaped by the harsh demands of a free-living lifestyle.</title>
        <authorList>
            <person name="Srinivasan J."/>
            <person name="Dillman A.R."/>
            <person name="Macchietto M.G."/>
            <person name="Heikkinen L."/>
            <person name="Lakso M."/>
            <person name="Fracchia K.M."/>
            <person name="Antoshechkin I."/>
            <person name="Mortazavi A."/>
            <person name="Wong G."/>
            <person name="Sternberg P.W."/>
        </authorList>
    </citation>
    <scope>NUCLEOTIDE SEQUENCE [LARGE SCALE GENOMIC DNA]</scope>
    <source>
        <strain evidence="11">MT8872</strain>
    </source>
</reference>